<accession>A0AAW3CA42</accession>
<comment type="similarity">
    <text evidence="2">Belongs to the acetate uptake transporter (AceTr) (TC 2.A.96) family.</text>
</comment>
<evidence type="ECO:0000256" key="3">
    <source>
        <dbReference type="ARBA" id="ARBA00022692"/>
    </source>
</evidence>
<dbReference type="GO" id="GO:0071422">
    <property type="term" value="P:succinate transmembrane transport"/>
    <property type="evidence" value="ECO:0007669"/>
    <property type="project" value="TreeGrafter"/>
</dbReference>
<evidence type="ECO:0000256" key="1">
    <source>
        <dbReference type="ARBA" id="ARBA00004141"/>
    </source>
</evidence>
<name>A0AAW3CA42_9TRYP</name>
<evidence type="ECO:0000256" key="6">
    <source>
        <dbReference type="SAM" id="MobiDB-lite"/>
    </source>
</evidence>
<feature type="compositionally biased region" description="Basic residues" evidence="6">
    <location>
        <begin position="102"/>
        <end position="114"/>
    </location>
</feature>
<dbReference type="PANTHER" id="PTHR30178">
    <property type="entry name" value="INNER MEMBRANE PROTEIN YAAH"/>
    <property type="match status" value="1"/>
</dbReference>
<keyword evidence="5 7" id="KW-0472">Membrane</keyword>
<feature type="transmembrane region" description="Helical" evidence="7">
    <location>
        <begin position="153"/>
        <end position="172"/>
    </location>
</feature>
<feature type="transmembrane region" description="Helical" evidence="7">
    <location>
        <begin position="209"/>
        <end position="231"/>
    </location>
</feature>
<dbReference type="NCBIfam" id="NF038013">
    <property type="entry name" value="AceTr_1"/>
    <property type="match status" value="1"/>
</dbReference>
<feature type="region of interest" description="Disordered" evidence="6">
    <location>
        <begin position="74"/>
        <end position="126"/>
    </location>
</feature>
<feature type="compositionally biased region" description="Polar residues" evidence="6">
    <location>
        <begin position="77"/>
        <end position="88"/>
    </location>
</feature>
<keyword evidence="9" id="KW-1185">Reference proteome</keyword>
<comment type="subcellular location">
    <subcellularLocation>
        <location evidence="1">Membrane</location>
        <topology evidence="1">Multi-pass membrane protein</topology>
    </subcellularLocation>
</comment>
<dbReference type="InterPro" id="IPR000791">
    <property type="entry name" value="Gpr1/Fun34/SatP-like"/>
</dbReference>
<dbReference type="Proteomes" id="UP001501274">
    <property type="component" value="Unassembled WGS sequence"/>
</dbReference>
<feature type="non-terminal residue" evidence="8">
    <location>
        <position position="235"/>
    </location>
</feature>
<dbReference type="PANTHER" id="PTHR30178:SF3">
    <property type="entry name" value="SUCCINATE-ACETATE_PROTON SYMPORTER SATP"/>
    <property type="match status" value="1"/>
</dbReference>
<dbReference type="InterPro" id="IPR047623">
    <property type="entry name" value="SatP"/>
</dbReference>
<protein>
    <submittedName>
        <fullName evidence="8">GPR1/FUN34/yaaH family</fullName>
    </submittedName>
</protein>
<gene>
    <name evidence="8" type="ORF">Q4I28_000726</name>
</gene>
<comment type="caution">
    <text evidence="8">The sequence shown here is derived from an EMBL/GenBank/DDBJ whole genome shotgun (WGS) entry which is preliminary data.</text>
</comment>
<evidence type="ECO:0000313" key="9">
    <source>
        <dbReference type="Proteomes" id="UP001501274"/>
    </source>
</evidence>
<evidence type="ECO:0000256" key="7">
    <source>
        <dbReference type="SAM" id="Phobius"/>
    </source>
</evidence>
<evidence type="ECO:0000256" key="2">
    <source>
        <dbReference type="ARBA" id="ARBA00005587"/>
    </source>
</evidence>
<reference evidence="8 9" key="1">
    <citation type="submission" date="2024-02" db="EMBL/GenBank/DDBJ databases">
        <title>FIRST GENOME SEQUENCES OF Leishmania (Viannia) shawi, Leishmania (Viannia) lindenbergi AND Leishmania (Viannia) utingensis.</title>
        <authorList>
            <person name="Resadore F."/>
            <person name="Custodio M.G.F."/>
            <person name="Boite M.C."/>
            <person name="Cupolillo E."/>
            <person name="Ferreira G.E.M."/>
        </authorList>
    </citation>
    <scope>NUCLEOTIDE SEQUENCE [LARGE SCALE GENOMIC DNA]</scope>
    <source>
        <strain evidence="8 9">MDAS/BR/1979/M5533</strain>
    </source>
</reference>
<proteinExistence type="inferred from homology"/>
<keyword evidence="4 7" id="KW-1133">Transmembrane helix</keyword>
<dbReference type="Pfam" id="PF01184">
    <property type="entry name" value="Gpr1_Fun34_YaaH"/>
    <property type="match status" value="1"/>
</dbReference>
<dbReference type="EMBL" id="JBAMZN010000004">
    <property type="protein sequence ID" value="KAL0530375.1"/>
    <property type="molecule type" value="Genomic_DNA"/>
</dbReference>
<dbReference type="GO" id="GO:0005886">
    <property type="term" value="C:plasma membrane"/>
    <property type="evidence" value="ECO:0007669"/>
    <property type="project" value="TreeGrafter"/>
</dbReference>
<dbReference type="GO" id="GO:0015360">
    <property type="term" value="F:acetate:proton symporter activity"/>
    <property type="evidence" value="ECO:0007669"/>
    <property type="project" value="TreeGrafter"/>
</dbReference>
<sequence length="235" mass="25592">MSNANVSALNPPNAGEGARVFPNMRDASAVTQVFKSCESLADQMRDNLRSPRSGVSYNYLTTSEGIQRLHTVDSGLGRQTRQKPSNLRSCDYLDEDQNRALSTRHTRSHNRPSPRHGDSSCFDSDSDEEEHLINHQIRMLEAKQAAANMCKSANPGPVGLLGFGLSTILLNLHNTGRFPLSTVIVAMGIALGGGAQVIVGLLEWVRGNTFAHVAFTSYGAFWLSLVLVWLLPNTA</sequence>
<organism evidence="8 9">
    <name type="scientific">Leishmania naiffi</name>
    <dbReference type="NCBI Taxonomy" id="5678"/>
    <lineage>
        <taxon>Eukaryota</taxon>
        <taxon>Discoba</taxon>
        <taxon>Euglenozoa</taxon>
        <taxon>Kinetoplastea</taxon>
        <taxon>Metakinetoplastina</taxon>
        <taxon>Trypanosomatida</taxon>
        <taxon>Trypanosomatidae</taxon>
        <taxon>Leishmaniinae</taxon>
        <taxon>Leishmania</taxon>
        <taxon>Leishmania naiffi species complex</taxon>
    </lineage>
</organism>
<dbReference type="AlphaFoldDB" id="A0AAW3CA42"/>
<feature type="transmembrane region" description="Helical" evidence="7">
    <location>
        <begin position="178"/>
        <end position="202"/>
    </location>
</feature>
<evidence type="ECO:0000256" key="5">
    <source>
        <dbReference type="ARBA" id="ARBA00023136"/>
    </source>
</evidence>
<evidence type="ECO:0000256" key="4">
    <source>
        <dbReference type="ARBA" id="ARBA00022989"/>
    </source>
</evidence>
<evidence type="ECO:0000313" key="8">
    <source>
        <dbReference type="EMBL" id="KAL0530375.1"/>
    </source>
</evidence>
<keyword evidence="3 7" id="KW-0812">Transmembrane</keyword>